<feature type="compositionally biased region" description="Basic residues" evidence="1">
    <location>
        <begin position="1"/>
        <end position="11"/>
    </location>
</feature>
<name>A0A8K0GGD1_IGNLU</name>
<evidence type="ECO:0000313" key="3">
    <source>
        <dbReference type="Proteomes" id="UP000801492"/>
    </source>
</evidence>
<reference evidence="2" key="1">
    <citation type="submission" date="2019-08" db="EMBL/GenBank/DDBJ databases">
        <title>The genome of the North American firefly Photinus pyralis.</title>
        <authorList>
            <consortium name="Photinus pyralis genome working group"/>
            <person name="Fallon T.R."/>
            <person name="Sander Lower S.E."/>
            <person name="Weng J.-K."/>
        </authorList>
    </citation>
    <scope>NUCLEOTIDE SEQUENCE</scope>
    <source>
        <strain evidence="2">TRF0915ILg1</strain>
        <tissue evidence="2">Whole body</tissue>
    </source>
</reference>
<comment type="caution">
    <text evidence="2">The sequence shown here is derived from an EMBL/GenBank/DDBJ whole genome shotgun (WGS) entry which is preliminary data.</text>
</comment>
<feature type="region of interest" description="Disordered" evidence="1">
    <location>
        <begin position="1"/>
        <end position="27"/>
    </location>
</feature>
<protein>
    <submittedName>
        <fullName evidence="2">Uncharacterized protein</fullName>
    </submittedName>
</protein>
<feature type="region of interest" description="Disordered" evidence="1">
    <location>
        <begin position="79"/>
        <end position="113"/>
    </location>
</feature>
<sequence length="128" mass="14679">MPSVYKRKPGRSGRLSQRKTEAEFKTSRATIKNKLKKRFLKKPRHSTIFINDEEKAFASYIVLSKFGFPIADDIEEANNSYVSETEQQPERKKGRYKRPAPPESLSEVDNYSIASSLESNESFGSLQK</sequence>
<gene>
    <name evidence="2" type="ORF">ILUMI_02552</name>
</gene>
<accession>A0A8K0GGD1</accession>
<keyword evidence="3" id="KW-1185">Reference proteome</keyword>
<dbReference type="AlphaFoldDB" id="A0A8K0GGD1"/>
<dbReference type="EMBL" id="VTPC01000964">
    <property type="protein sequence ID" value="KAF2903645.1"/>
    <property type="molecule type" value="Genomic_DNA"/>
</dbReference>
<proteinExistence type="predicted"/>
<evidence type="ECO:0000256" key="1">
    <source>
        <dbReference type="SAM" id="MobiDB-lite"/>
    </source>
</evidence>
<organism evidence="2 3">
    <name type="scientific">Ignelater luminosus</name>
    <name type="common">Cucubano</name>
    <name type="synonym">Pyrophorus luminosus</name>
    <dbReference type="NCBI Taxonomy" id="2038154"/>
    <lineage>
        <taxon>Eukaryota</taxon>
        <taxon>Metazoa</taxon>
        <taxon>Ecdysozoa</taxon>
        <taxon>Arthropoda</taxon>
        <taxon>Hexapoda</taxon>
        <taxon>Insecta</taxon>
        <taxon>Pterygota</taxon>
        <taxon>Neoptera</taxon>
        <taxon>Endopterygota</taxon>
        <taxon>Coleoptera</taxon>
        <taxon>Polyphaga</taxon>
        <taxon>Elateriformia</taxon>
        <taxon>Elateroidea</taxon>
        <taxon>Elateridae</taxon>
        <taxon>Agrypninae</taxon>
        <taxon>Pyrophorini</taxon>
        <taxon>Ignelater</taxon>
    </lineage>
</organism>
<dbReference type="Proteomes" id="UP000801492">
    <property type="component" value="Unassembled WGS sequence"/>
</dbReference>
<evidence type="ECO:0000313" key="2">
    <source>
        <dbReference type="EMBL" id="KAF2903645.1"/>
    </source>
</evidence>
<dbReference type="OrthoDB" id="6753350at2759"/>